<reference evidence="2 3" key="1">
    <citation type="submission" date="2024-03" db="EMBL/GenBank/DDBJ databases">
        <title>Human intestinal bacterial collection.</title>
        <authorList>
            <person name="Pauvert C."/>
            <person name="Hitch T.C.A."/>
            <person name="Clavel T."/>
        </authorList>
    </citation>
    <scope>NUCLEOTIDE SEQUENCE [LARGE SCALE GENOMIC DNA]</scope>
    <source>
        <strain evidence="2 3">CLA-SR-H021</strain>
    </source>
</reference>
<evidence type="ECO:0000313" key="2">
    <source>
        <dbReference type="EMBL" id="MEQ2428343.1"/>
    </source>
</evidence>
<proteinExistence type="predicted"/>
<keyword evidence="1" id="KW-0812">Transmembrane</keyword>
<dbReference type="Proteomes" id="UP001454086">
    <property type="component" value="Unassembled WGS sequence"/>
</dbReference>
<feature type="transmembrane region" description="Helical" evidence="1">
    <location>
        <begin position="296"/>
        <end position="313"/>
    </location>
</feature>
<organism evidence="2 3">
    <name type="scientific">Enterocloster hominis</name>
    <name type="common">ex Hitch et al. 2024</name>
    <dbReference type="NCBI Taxonomy" id="1917870"/>
    <lineage>
        <taxon>Bacteria</taxon>
        <taxon>Bacillati</taxon>
        <taxon>Bacillota</taxon>
        <taxon>Clostridia</taxon>
        <taxon>Lachnospirales</taxon>
        <taxon>Lachnospiraceae</taxon>
        <taxon>Enterocloster</taxon>
    </lineage>
</organism>
<evidence type="ECO:0000256" key="1">
    <source>
        <dbReference type="SAM" id="Phobius"/>
    </source>
</evidence>
<protein>
    <submittedName>
        <fullName evidence="2">Uncharacterized protein</fullName>
    </submittedName>
</protein>
<evidence type="ECO:0000313" key="3">
    <source>
        <dbReference type="Proteomes" id="UP001454086"/>
    </source>
</evidence>
<keyword evidence="3" id="KW-1185">Reference proteome</keyword>
<keyword evidence="1" id="KW-0472">Membrane</keyword>
<feature type="transmembrane region" description="Helical" evidence="1">
    <location>
        <begin position="44"/>
        <end position="64"/>
    </location>
</feature>
<name>A0ABV1DEY5_9FIRM</name>
<dbReference type="RefSeq" id="WP_008725715.1">
    <property type="nucleotide sequence ID" value="NZ_JBBMFM010000170.1"/>
</dbReference>
<dbReference type="EMBL" id="JBBMFM010000170">
    <property type="protein sequence ID" value="MEQ2428343.1"/>
    <property type="molecule type" value="Genomic_DNA"/>
</dbReference>
<comment type="caution">
    <text evidence="2">The sequence shown here is derived from an EMBL/GenBank/DDBJ whole genome shotgun (WGS) entry which is preliminary data.</text>
</comment>
<gene>
    <name evidence="2" type="ORF">WMQ36_25625</name>
</gene>
<accession>A0ABV1DEY5</accession>
<sequence length="318" mass="35622">MVIFLRRVWSCRYSSLPLLYPSRVRAVPLVPLSGLPGRISRLRAVLLVSLVSTFLLLFTVPVYASVATSSDAERDYGSGMPISGSVSDEEWEDFQERMEDINGNFDDTGLSAFVLDDVFLDYMYYHFRDLVVADIASASEAKKADVDEVQDVDGVLESVIPYEDISTYSLLSSVPQDAYVNCVRYDCVVDGKACTLLFPTTSRGSLSIDGNGYLWNMSTSNVQGRLFYDGFSPMDDTGTIVYLTPCLGNNFSTLNNYGSPNYIRRYYWSGSRLTYDEKYVSIHVEDAPFSFYTDDMVQYSLLLIGGAILLCLLKKSLR</sequence>
<keyword evidence="1" id="KW-1133">Transmembrane helix</keyword>